<dbReference type="EMBL" id="BAAAPH010000048">
    <property type="protein sequence ID" value="GAA1608510.1"/>
    <property type="molecule type" value="Genomic_DNA"/>
</dbReference>
<dbReference type="Proteomes" id="UP001501705">
    <property type="component" value="Unassembled WGS sequence"/>
</dbReference>
<accession>A0ABP4QE70</accession>
<proteinExistence type="predicted"/>
<organism evidence="1 2">
    <name type="scientific">Kribbella hippodromi</name>
    <dbReference type="NCBI Taxonomy" id="434347"/>
    <lineage>
        <taxon>Bacteria</taxon>
        <taxon>Bacillati</taxon>
        <taxon>Actinomycetota</taxon>
        <taxon>Actinomycetes</taxon>
        <taxon>Propionibacteriales</taxon>
        <taxon>Kribbellaceae</taxon>
        <taxon>Kribbella</taxon>
    </lineage>
</organism>
<comment type="caution">
    <text evidence="1">The sequence shown here is derived from an EMBL/GenBank/DDBJ whole genome shotgun (WGS) entry which is preliminary data.</text>
</comment>
<reference evidence="2" key="1">
    <citation type="journal article" date="2019" name="Int. J. Syst. Evol. Microbiol.">
        <title>The Global Catalogue of Microorganisms (GCM) 10K type strain sequencing project: providing services to taxonomists for standard genome sequencing and annotation.</title>
        <authorList>
            <consortium name="The Broad Institute Genomics Platform"/>
            <consortium name="The Broad Institute Genome Sequencing Center for Infectious Disease"/>
            <person name="Wu L."/>
            <person name="Ma J."/>
        </authorList>
    </citation>
    <scope>NUCLEOTIDE SEQUENCE [LARGE SCALE GENOMIC DNA]</scope>
    <source>
        <strain evidence="2">JCM 15572</strain>
    </source>
</reference>
<evidence type="ECO:0000313" key="1">
    <source>
        <dbReference type="EMBL" id="GAA1608510.1"/>
    </source>
</evidence>
<keyword evidence="2" id="KW-1185">Reference proteome</keyword>
<gene>
    <name evidence="1" type="ORF">GCM10009804_75320</name>
</gene>
<protein>
    <submittedName>
        <fullName evidence="1">Uncharacterized protein</fullName>
    </submittedName>
</protein>
<dbReference type="RefSeq" id="WP_344241697.1">
    <property type="nucleotide sequence ID" value="NZ_BAAAPH010000048.1"/>
</dbReference>
<name>A0ABP4QE70_9ACTN</name>
<sequence>MKAENTEIWLLEPWSPETPAGEYAPARKLSEAHKLTPALRTSGFEDMLSAQNVARFDPTLFEDLIHADPSVLRAVARWAARHACAAVGLDQIDWIAAALDGIDRGLEVHAAWHPPAGTFPDGPTAVGTTGDWDPELSGPLQAFVVINSAAHPAPLTAAVTTLWLTIGATNHSLVGELRHAFPQLGEG</sequence>
<evidence type="ECO:0000313" key="2">
    <source>
        <dbReference type="Proteomes" id="UP001501705"/>
    </source>
</evidence>